<dbReference type="eggNOG" id="COG0732">
    <property type="taxonomic scope" value="Bacteria"/>
</dbReference>
<name>W0LBA9_9GAMM</name>
<keyword evidence="5" id="KW-0378">Hydrolase</keyword>
<dbReference type="Pfam" id="PF01420">
    <property type="entry name" value="Methylase_S"/>
    <property type="match status" value="2"/>
</dbReference>
<keyword evidence="3" id="KW-0238">DNA-binding</keyword>
<evidence type="ECO:0000256" key="2">
    <source>
        <dbReference type="ARBA" id="ARBA00022747"/>
    </source>
</evidence>
<dbReference type="AlphaFoldDB" id="W0LBA9"/>
<dbReference type="RefSeq" id="WP_024912172.1">
    <property type="nucleotide sequence ID" value="NZ_CP007044.2"/>
</dbReference>
<dbReference type="PANTHER" id="PTHR30408:SF12">
    <property type="entry name" value="TYPE I RESTRICTION ENZYME MJAVIII SPECIFICITY SUBUNIT"/>
    <property type="match status" value="1"/>
</dbReference>
<dbReference type="InterPro" id="IPR000055">
    <property type="entry name" value="Restrct_endonuc_typeI_TRD"/>
</dbReference>
<evidence type="ECO:0000313" key="5">
    <source>
        <dbReference type="EMBL" id="AHG20996.1"/>
    </source>
</evidence>
<dbReference type="Gene3D" id="3.90.220.20">
    <property type="entry name" value="DNA methylase specificity domains"/>
    <property type="match status" value="2"/>
</dbReference>
<sequence length="513" mass="57749">MSVDTLRETFHINRISTSDLQDFLTAQTYRPEITQAKNQILSLKNCSLQAVCTKPIQQGKSPKYAEKGLKCIKPKNTNDMLVSIDDIDWIDSSTKDQIQKQRLGYGDIVITRSGSGTIGRASIYCYSEEAYTNDHLFVVRPDKADSHYICSFLNSFHGQRLLEAGVSGSTGQLNLSNEHIKSIPLFRPDEKAQKYIGNKVRQAEQLRAWAKRLERSLDAFIDHFQPEKKEYKKLFSRVPNHLLTNMLTATTYRERYISNQKNLKDSSCTQPISYFLTSVTNGFDERNEIENGLPYIKVADVRAGYIDLKNSPRVRVSALTNASEKQKPKKGDLLLTRKGSFGIAAVVMESASFLCSSEVFSCKPSKPEFMPILSWFLNSEAGNMQFWQFSTGTTMPGINQENLQNILIPDFSDCDIQQFNSIHKNRYEAKKNAELLTDTAKTLIESLIEGQLTEQQLIEAQQALEDGDNSLDQAILSKLSAEGYAIEGATPLFSDVDELYSLLEDAAQAEAEE</sequence>
<dbReference type="PATRIC" id="fig|1441930.4.peg.3221"/>
<dbReference type="InterPro" id="IPR044946">
    <property type="entry name" value="Restrct_endonuc_typeI_TRD_sf"/>
</dbReference>
<feature type="domain" description="Type I restriction modification DNA specificity" evidence="4">
    <location>
        <begin position="293"/>
        <end position="409"/>
    </location>
</feature>
<dbReference type="KEGG" id="sfo:Z042_16335"/>
<dbReference type="REBASE" id="88654">
    <property type="entry name" value="S.CmuRB25I"/>
</dbReference>
<reference evidence="5 6" key="1">
    <citation type="submission" date="2014-01" db="EMBL/GenBank/DDBJ databases">
        <title>Isolation of Serratia multitudinisentens RB-25 from Ex-Landfill site.</title>
        <authorList>
            <person name="Robson E.H.J."/>
        </authorList>
    </citation>
    <scope>NUCLEOTIDE SEQUENCE [LARGE SCALE GENOMIC DNA]</scope>
    <source>
        <strain evidence="5 6">RB-25</strain>
    </source>
</reference>
<protein>
    <submittedName>
        <fullName evidence="5">Restriction endonuclease</fullName>
    </submittedName>
</protein>
<accession>W0LBA9</accession>
<feature type="domain" description="Type I restriction modification DNA specificity" evidence="4">
    <location>
        <begin position="91"/>
        <end position="199"/>
    </location>
</feature>
<keyword evidence="2" id="KW-0680">Restriction system</keyword>
<dbReference type="HOGENOM" id="CLU_041259_0_0_6"/>
<dbReference type="Proteomes" id="UP000019030">
    <property type="component" value="Chromosome"/>
</dbReference>
<keyword evidence="5" id="KW-0540">Nuclease</keyword>
<evidence type="ECO:0000313" key="6">
    <source>
        <dbReference type="Proteomes" id="UP000019030"/>
    </source>
</evidence>
<dbReference type="GO" id="GO:0003677">
    <property type="term" value="F:DNA binding"/>
    <property type="evidence" value="ECO:0007669"/>
    <property type="project" value="UniProtKB-KW"/>
</dbReference>
<evidence type="ECO:0000256" key="3">
    <source>
        <dbReference type="ARBA" id="ARBA00023125"/>
    </source>
</evidence>
<gene>
    <name evidence="5" type="ORF">Z042_16335</name>
</gene>
<reference evidence="5 6" key="2">
    <citation type="submission" date="2015-03" db="EMBL/GenBank/DDBJ databases">
        <authorList>
            <person name="Chan K.-G."/>
        </authorList>
    </citation>
    <scope>NUCLEOTIDE SEQUENCE [LARGE SCALE GENOMIC DNA]</scope>
    <source>
        <strain evidence="5 6">RB-25</strain>
    </source>
</reference>
<dbReference type="OrthoDB" id="9798929at2"/>
<dbReference type="CDD" id="cd16961">
    <property type="entry name" value="RMtype1_S_TRD-CR_like"/>
    <property type="match status" value="1"/>
</dbReference>
<dbReference type="SUPFAM" id="SSF116734">
    <property type="entry name" value="DNA methylase specificity domain"/>
    <property type="match status" value="2"/>
</dbReference>
<organism evidence="5 6">
    <name type="scientific">Chania multitudinisentens RB-25</name>
    <dbReference type="NCBI Taxonomy" id="1441930"/>
    <lineage>
        <taxon>Bacteria</taxon>
        <taxon>Pseudomonadati</taxon>
        <taxon>Pseudomonadota</taxon>
        <taxon>Gammaproteobacteria</taxon>
        <taxon>Enterobacterales</taxon>
        <taxon>Yersiniaceae</taxon>
        <taxon>Chania</taxon>
    </lineage>
</organism>
<dbReference type="GO" id="GO:0004519">
    <property type="term" value="F:endonuclease activity"/>
    <property type="evidence" value="ECO:0007669"/>
    <property type="project" value="UniProtKB-KW"/>
</dbReference>
<evidence type="ECO:0000256" key="1">
    <source>
        <dbReference type="ARBA" id="ARBA00010923"/>
    </source>
</evidence>
<keyword evidence="5" id="KW-0255">Endonuclease</keyword>
<dbReference type="EMBL" id="CP007044">
    <property type="protein sequence ID" value="AHG20996.1"/>
    <property type="molecule type" value="Genomic_DNA"/>
</dbReference>
<dbReference type="STRING" id="1441930.Z042_16335"/>
<proteinExistence type="inferred from homology"/>
<comment type="similarity">
    <text evidence="1">Belongs to the type-I restriction system S methylase family.</text>
</comment>
<dbReference type="GO" id="GO:0009307">
    <property type="term" value="P:DNA restriction-modification system"/>
    <property type="evidence" value="ECO:0007669"/>
    <property type="project" value="UniProtKB-KW"/>
</dbReference>
<dbReference type="InterPro" id="IPR052021">
    <property type="entry name" value="Type-I_RS_S_subunit"/>
</dbReference>
<evidence type="ECO:0000259" key="4">
    <source>
        <dbReference type="Pfam" id="PF01420"/>
    </source>
</evidence>
<keyword evidence="6" id="KW-1185">Reference proteome</keyword>
<dbReference type="PANTHER" id="PTHR30408">
    <property type="entry name" value="TYPE-1 RESTRICTION ENZYME ECOKI SPECIFICITY PROTEIN"/>
    <property type="match status" value="1"/>
</dbReference>